<dbReference type="Proteomes" id="UP000202485">
    <property type="component" value="Unassembled WGS sequence"/>
</dbReference>
<reference evidence="4" key="1">
    <citation type="submission" date="2017-05" db="EMBL/GenBank/DDBJ databases">
        <authorList>
            <person name="Rodrigo-Torres L."/>
            <person name="Arahal R. D."/>
            <person name="Lucena T."/>
        </authorList>
    </citation>
    <scope>NUCLEOTIDE SEQUENCE [LARGE SCALE GENOMIC DNA]</scope>
    <source>
        <strain evidence="4">CECT 8715</strain>
    </source>
</reference>
<name>A0A238JXR8_9RHOB</name>
<dbReference type="InterPro" id="IPR018637">
    <property type="entry name" value="DUF2059"/>
</dbReference>
<keyword evidence="4" id="KW-1185">Reference proteome</keyword>
<dbReference type="EMBL" id="FXYG01000001">
    <property type="protein sequence ID" value="SMX34496.1"/>
    <property type="molecule type" value="Genomic_DNA"/>
</dbReference>
<protein>
    <recommendedName>
        <fullName evidence="2">DUF2059 domain-containing protein</fullName>
    </recommendedName>
</protein>
<feature type="domain" description="DUF2059" evidence="2">
    <location>
        <begin position="76"/>
        <end position="131"/>
    </location>
</feature>
<dbReference type="OrthoDB" id="7841298at2"/>
<evidence type="ECO:0000313" key="3">
    <source>
        <dbReference type="EMBL" id="SMX34496.1"/>
    </source>
</evidence>
<proteinExistence type="predicted"/>
<dbReference type="RefSeq" id="WP_093962045.1">
    <property type="nucleotide sequence ID" value="NZ_FXYG01000001.1"/>
</dbReference>
<evidence type="ECO:0000256" key="1">
    <source>
        <dbReference type="SAM" id="SignalP"/>
    </source>
</evidence>
<keyword evidence="1" id="KW-0732">Signal</keyword>
<evidence type="ECO:0000259" key="2">
    <source>
        <dbReference type="Pfam" id="PF09832"/>
    </source>
</evidence>
<dbReference type="AlphaFoldDB" id="A0A238JXR8"/>
<organism evidence="3 4">
    <name type="scientific">Ruegeria arenilitoris</name>
    <dbReference type="NCBI Taxonomy" id="1173585"/>
    <lineage>
        <taxon>Bacteria</taxon>
        <taxon>Pseudomonadati</taxon>
        <taxon>Pseudomonadota</taxon>
        <taxon>Alphaproteobacteria</taxon>
        <taxon>Rhodobacterales</taxon>
        <taxon>Roseobacteraceae</taxon>
        <taxon>Ruegeria</taxon>
    </lineage>
</organism>
<dbReference type="Pfam" id="PF09832">
    <property type="entry name" value="DUF2059"/>
    <property type="match status" value="1"/>
</dbReference>
<feature type="chain" id="PRO_5012082422" description="DUF2059 domain-containing protein" evidence="1">
    <location>
        <begin position="20"/>
        <end position="268"/>
    </location>
</feature>
<accession>A0A238JXR8</accession>
<feature type="signal peptide" evidence="1">
    <location>
        <begin position="1"/>
        <end position="19"/>
    </location>
</feature>
<evidence type="ECO:0000313" key="4">
    <source>
        <dbReference type="Proteomes" id="UP000202485"/>
    </source>
</evidence>
<sequence>MRLLLALWLVLAGWASAVAADQVDRLTKAMHLSDVMQILRDEGVAQGRELDKSLLDGEGGSFFAAQVEDLYDKAWMQAKIHDALAGGMSEGQLEQAALFFESDLGRAVVSLENSARRTFSDEAIEEMAMAAYREADRDATYFRLIDEYVEINDLVDRNVRGALQADYNFFRGLADGQGITGDDGEMLAQLLAQGAQSEQQTREWLYSFLLFAYQPLSEAQLRENIAFSRTEAGQALNNALFAGLDTMFNELSYQLGVTVAQVLQASDL</sequence>
<gene>
    <name evidence="3" type="ORF">RUA8715_00483</name>
</gene>